<protein>
    <recommendedName>
        <fullName evidence="4">Sel-1-like 1</fullName>
    </recommendedName>
</protein>
<dbReference type="SMART" id="SM00671">
    <property type="entry name" value="SEL1"/>
    <property type="match status" value="3"/>
</dbReference>
<dbReference type="PANTHER" id="PTHR11102">
    <property type="entry name" value="SEL-1-LIKE PROTEIN"/>
    <property type="match status" value="1"/>
</dbReference>
<accession>A0A511FN19</accession>
<proteinExistence type="predicted"/>
<gene>
    <name evidence="2" type="ORF">ATR01nite_14010</name>
</gene>
<feature type="region of interest" description="Disordered" evidence="1">
    <location>
        <begin position="1"/>
        <end position="25"/>
    </location>
</feature>
<dbReference type="InterPro" id="IPR050767">
    <property type="entry name" value="Sel1_AlgK"/>
</dbReference>
<dbReference type="AlphaFoldDB" id="A0A511FN19"/>
<evidence type="ECO:0000313" key="2">
    <source>
        <dbReference type="EMBL" id="GEL50326.1"/>
    </source>
</evidence>
<evidence type="ECO:0008006" key="4">
    <source>
        <dbReference type="Google" id="ProtNLM"/>
    </source>
</evidence>
<dbReference type="SUPFAM" id="SSF81901">
    <property type="entry name" value="HCP-like"/>
    <property type="match status" value="1"/>
</dbReference>
<evidence type="ECO:0000256" key="1">
    <source>
        <dbReference type="SAM" id="MobiDB-lite"/>
    </source>
</evidence>
<sequence>MKPSLHNTPTDNTLPPPEVTAPTASSKTPLCEVSVQLLLAQIHVNNGRLTDAFNMFEVAARSADPRALNMLGRAYERGWGVTRNPSTAATYFSHAASLGDAWAMFNLADLYMAGDGVPFDIPKAYDLYLSAAQNGVTKAFTMLGLIIEDGAIPNAEPDAAVKLFEAAANAGDCWGYLNMARHHLSSNNIDPALHCFSRALDLGFHDVFLATERLLANRKEPRFQNVVDRAKHYLKRPSAER</sequence>
<dbReference type="InterPro" id="IPR011990">
    <property type="entry name" value="TPR-like_helical_dom_sf"/>
</dbReference>
<name>A0A511FN19_9PROT</name>
<feature type="compositionally biased region" description="Polar residues" evidence="1">
    <location>
        <begin position="1"/>
        <end position="13"/>
    </location>
</feature>
<dbReference type="InterPro" id="IPR006597">
    <property type="entry name" value="Sel1-like"/>
</dbReference>
<reference evidence="2 3" key="1">
    <citation type="submission" date="2019-07" db="EMBL/GenBank/DDBJ databases">
        <title>Whole genome shotgun sequence of Acetobacter tropicalis NBRC 16470.</title>
        <authorList>
            <person name="Hosoyama A."/>
            <person name="Uohara A."/>
            <person name="Ohji S."/>
            <person name="Ichikawa N."/>
        </authorList>
    </citation>
    <scope>NUCLEOTIDE SEQUENCE [LARGE SCALE GENOMIC DNA]</scope>
    <source>
        <strain evidence="2 3">NBRC 16470</strain>
    </source>
</reference>
<dbReference type="Gene3D" id="1.25.40.10">
    <property type="entry name" value="Tetratricopeptide repeat domain"/>
    <property type="match status" value="1"/>
</dbReference>
<dbReference type="Proteomes" id="UP000321800">
    <property type="component" value="Unassembled WGS sequence"/>
</dbReference>
<organism evidence="2 3">
    <name type="scientific">Acetobacter tropicalis</name>
    <dbReference type="NCBI Taxonomy" id="104102"/>
    <lineage>
        <taxon>Bacteria</taxon>
        <taxon>Pseudomonadati</taxon>
        <taxon>Pseudomonadota</taxon>
        <taxon>Alphaproteobacteria</taxon>
        <taxon>Acetobacterales</taxon>
        <taxon>Acetobacteraceae</taxon>
        <taxon>Acetobacter</taxon>
    </lineage>
</organism>
<dbReference type="Pfam" id="PF08238">
    <property type="entry name" value="Sel1"/>
    <property type="match status" value="3"/>
</dbReference>
<dbReference type="PANTHER" id="PTHR11102:SF160">
    <property type="entry name" value="ERAD-ASSOCIATED E3 UBIQUITIN-PROTEIN LIGASE COMPONENT HRD3"/>
    <property type="match status" value="1"/>
</dbReference>
<comment type="caution">
    <text evidence="2">The sequence shown here is derived from an EMBL/GenBank/DDBJ whole genome shotgun (WGS) entry which is preliminary data.</text>
</comment>
<dbReference type="EMBL" id="BJVR01000010">
    <property type="protein sequence ID" value="GEL50326.1"/>
    <property type="molecule type" value="Genomic_DNA"/>
</dbReference>
<evidence type="ECO:0000313" key="3">
    <source>
        <dbReference type="Proteomes" id="UP000321800"/>
    </source>
</evidence>